<name>A0A5C3KMZ0_COPMA</name>
<feature type="transmembrane region" description="Helical" evidence="1">
    <location>
        <begin position="99"/>
        <end position="118"/>
    </location>
</feature>
<organism evidence="2 3">
    <name type="scientific">Coprinopsis marcescibilis</name>
    <name type="common">Agaric fungus</name>
    <name type="synonym">Psathyrella marcescibilis</name>
    <dbReference type="NCBI Taxonomy" id="230819"/>
    <lineage>
        <taxon>Eukaryota</taxon>
        <taxon>Fungi</taxon>
        <taxon>Dikarya</taxon>
        <taxon>Basidiomycota</taxon>
        <taxon>Agaricomycotina</taxon>
        <taxon>Agaricomycetes</taxon>
        <taxon>Agaricomycetidae</taxon>
        <taxon>Agaricales</taxon>
        <taxon>Agaricineae</taxon>
        <taxon>Psathyrellaceae</taxon>
        <taxon>Coprinopsis</taxon>
    </lineage>
</organism>
<keyword evidence="1" id="KW-1133">Transmembrane helix</keyword>
<dbReference type="Proteomes" id="UP000307440">
    <property type="component" value="Unassembled WGS sequence"/>
</dbReference>
<evidence type="ECO:0000256" key="1">
    <source>
        <dbReference type="SAM" id="Phobius"/>
    </source>
</evidence>
<keyword evidence="3" id="KW-1185">Reference proteome</keyword>
<sequence length="123" mass="13975">MKPVSNDKIYTCISIYLRGSTSDYLHWGFHSLYAEKGKGGHGCVLLTVTLFLFLLISAYNGLEFHRFAEVFGTQSPNQSVNISEYFVIRKGWRGPTQSLIFYFIIWTADSLIVGLSRVKGRDL</sequence>
<evidence type="ECO:0000313" key="2">
    <source>
        <dbReference type="EMBL" id="TFK21664.1"/>
    </source>
</evidence>
<dbReference type="AlphaFoldDB" id="A0A5C3KMZ0"/>
<keyword evidence="1" id="KW-0472">Membrane</keyword>
<dbReference type="EMBL" id="ML210261">
    <property type="protein sequence ID" value="TFK21664.1"/>
    <property type="molecule type" value="Genomic_DNA"/>
</dbReference>
<accession>A0A5C3KMZ0</accession>
<reference evidence="2 3" key="1">
    <citation type="journal article" date="2019" name="Nat. Ecol. Evol.">
        <title>Megaphylogeny resolves global patterns of mushroom evolution.</title>
        <authorList>
            <person name="Varga T."/>
            <person name="Krizsan K."/>
            <person name="Foldi C."/>
            <person name="Dima B."/>
            <person name="Sanchez-Garcia M."/>
            <person name="Sanchez-Ramirez S."/>
            <person name="Szollosi G.J."/>
            <person name="Szarkandi J.G."/>
            <person name="Papp V."/>
            <person name="Albert L."/>
            <person name="Andreopoulos W."/>
            <person name="Angelini C."/>
            <person name="Antonin V."/>
            <person name="Barry K.W."/>
            <person name="Bougher N.L."/>
            <person name="Buchanan P."/>
            <person name="Buyck B."/>
            <person name="Bense V."/>
            <person name="Catcheside P."/>
            <person name="Chovatia M."/>
            <person name="Cooper J."/>
            <person name="Damon W."/>
            <person name="Desjardin D."/>
            <person name="Finy P."/>
            <person name="Geml J."/>
            <person name="Haridas S."/>
            <person name="Hughes K."/>
            <person name="Justo A."/>
            <person name="Karasinski D."/>
            <person name="Kautmanova I."/>
            <person name="Kiss B."/>
            <person name="Kocsube S."/>
            <person name="Kotiranta H."/>
            <person name="LaButti K.M."/>
            <person name="Lechner B.E."/>
            <person name="Liimatainen K."/>
            <person name="Lipzen A."/>
            <person name="Lukacs Z."/>
            <person name="Mihaltcheva S."/>
            <person name="Morgado L.N."/>
            <person name="Niskanen T."/>
            <person name="Noordeloos M.E."/>
            <person name="Ohm R.A."/>
            <person name="Ortiz-Santana B."/>
            <person name="Ovrebo C."/>
            <person name="Racz N."/>
            <person name="Riley R."/>
            <person name="Savchenko A."/>
            <person name="Shiryaev A."/>
            <person name="Soop K."/>
            <person name="Spirin V."/>
            <person name="Szebenyi C."/>
            <person name="Tomsovsky M."/>
            <person name="Tulloss R.E."/>
            <person name="Uehling J."/>
            <person name="Grigoriev I.V."/>
            <person name="Vagvolgyi C."/>
            <person name="Papp T."/>
            <person name="Martin F.M."/>
            <person name="Miettinen O."/>
            <person name="Hibbett D.S."/>
            <person name="Nagy L.G."/>
        </authorList>
    </citation>
    <scope>NUCLEOTIDE SEQUENCE [LARGE SCALE GENOMIC DNA]</scope>
    <source>
        <strain evidence="2 3">CBS 121175</strain>
    </source>
</reference>
<proteinExistence type="predicted"/>
<feature type="transmembrane region" description="Helical" evidence="1">
    <location>
        <begin position="43"/>
        <end position="62"/>
    </location>
</feature>
<evidence type="ECO:0000313" key="3">
    <source>
        <dbReference type="Proteomes" id="UP000307440"/>
    </source>
</evidence>
<keyword evidence="1" id="KW-0812">Transmembrane</keyword>
<protein>
    <submittedName>
        <fullName evidence="2">Uncharacterized protein</fullName>
    </submittedName>
</protein>
<gene>
    <name evidence="2" type="ORF">FA15DRAFT_658113</name>
</gene>